<gene>
    <name evidence="2" type="ORF">FB390_1744</name>
</gene>
<protein>
    <submittedName>
        <fullName evidence="2">Secretory lipase</fullName>
    </submittedName>
</protein>
<evidence type="ECO:0000256" key="1">
    <source>
        <dbReference type="SAM" id="MobiDB-lite"/>
    </source>
</evidence>
<dbReference type="PANTHER" id="PTHR34853">
    <property type="match status" value="1"/>
</dbReference>
<name>A0A543F8G6_9NOCA</name>
<feature type="region of interest" description="Disordered" evidence="1">
    <location>
        <begin position="49"/>
        <end position="69"/>
    </location>
</feature>
<dbReference type="GO" id="GO:0016042">
    <property type="term" value="P:lipid catabolic process"/>
    <property type="evidence" value="ECO:0007669"/>
    <property type="project" value="InterPro"/>
</dbReference>
<dbReference type="Proteomes" id="UP000316331">
    <property type="component" value="Unassembled WGS sequence"/>
</dbReference>
<dbReference type="Gene3D" id="3.40.50.1820">
    <property type="entry name" value="alpha/beta hydrolase"/>
    <property type="match status" value="1"/>
</dbReference>
<dbReference type="AlphaFoldDB" id="A0A543F8G6"/>
<dbReference type="InterPro" id="IPR005152">
    <property type="entry name" value="Lipase_secreted"/>
</dbReference>
<dbReference type="SUPFAM" id="SSF53474">
    <property type="entry name" value="alpha/beta-Hydrolases"/>
    <property type="match status" value="1"/>
</dbReference>
<dbReference type="PANTHER" id="PTHR34853:SF1">
    <property type="entry name" value="LIPASE 5"/>
    <property type="match status" value="1"/>
</dbReference>
<evidence type="ECO:0000313" key="2">
    <source>
        <dbReference type="EMBL" id="TQM30128.1"/>
    </source>
</evidence>
<comment type="caution">
    <text evidence="2">The sequence shown here is derived from an EMBL/GenBank/DDBJ whole genome shotgun (WGS) entry which is preliminary data.</text>
</comment>
<dbReference type="Gene3D" id="1.10.260.130">
    <property type="match status" value="1"/>
</dbReference>
<proteinExistence type="predicted"/>
<dbReference type="PIRSF" id="PIRSF029171">
    <property type="entry name" value="Esterase_LipA"/>
    <property type="match status" value="1"/>
</dbReference>
<dbReference type="InterPro" id="IPR029058">
    <property type="entry name" value="AB_hydrolase_fold"/>
</dbReference>
<keyword evidence="3" id="KW-1185">Reference proteome</keyword>
<accession>A0A543F8G6</accession>
<reference evidence="2 3" key="1">
    <citation type="submission" date="2019-06" db="EMBL/GenBank/DDBJ databases">
        <title>Sequencing the genomes of 1000 actinobacteria strains.</title>
        <authorList>
            <person name="Klenk H.-P."/>
        </authorList>
    </citation>
    <scope>NUCLEOTIDE SEQUENCE [LARGE SCALE GENOMIC DNA]</scope>
    <source>
        <strain evidence="2 3">DSM 103495</strain>
    </source>
</reference>
<sequence>MRGSKRKRWVSTGPGIGRAARRAVLLAVVTCLGAALSFAVLPGADRPPAGQPGELLHTSRDPATVMPTPLDDRFYLPPPGYERTEPGTLLASRVGGTGLTATPVLSTEMLIRSTDAKGRPVAVVATLLVPYSTWTGPGPRPLISSNVAIDSLGHTCAPSQQLKNSRSTDLAAQIPLSKNYAVLVPDHQGPRQAYAAGVMAGHAVLDSVRAAVGTPHLGLDPAAPTIVTGYSGGAIASGWAAQLAPKYAPELNLVGAVFGGVPADFEMLLETMNGRNAASGVFLAATLGVAREYPEMMWLFNDHGWRLAQFAKDLCFAGLAVLGAIVPVPVEMLANVPDPTATPMIQRILAENRLGAAAPRVPVFMYHGANEVWIPLKGAENLYDDWCAQGVSVRLEVYLGEHVIVGATGIPGANAWIDERLAGKPAPSGCSSFGLR</sequence>
<dbReference type="EMBL" id="VFPG01000001">
    <property type="protein sequence ID" value="TQM30128.1"/>
    <property type="molecule type" value="Genomic_DNA"/>
</dbReference>
<dbReference type="Pfam" id="PF03583">
    <property type="entry name" value="LIP"/>
    <property type="match status" value="1"/>
</dbReference>
<evidence type="ECO:0000313" key="3">
    <source>
        <dbReference type="Proteomes" id="UP000316331"/>
    </source>
</evidence>
<organism evidence="2 3">
    <name type="scientific">Nocardia bhagyanarayanae</name>
    <dbReference type="NCBI Taxonomy" id="1215925"/>
    <lineage>
        <taxon>Bacteria</taxon>
        <taxon>Bacillati</taxon>
        <taxon>Actinomycetota</taxon>
        <taxon>Actinomycetes</taxon>
        <taxon>Mycobacteriales</taxon>
        <taxon>Nocardiaceae</taxon>
        <taxon>Nocardia</taxon>
    </lineage>
</organism>
<dbReference type="GO" id="GO:0004806">
    <property type="term" value="F:triacylglycerol lipase activity"/>
    <property type="evidence" value="ECO:0007669"/>
    <property type="project" value="InterPro"/>
</dbReference>